<dbReference type="Proteomes" id="UP000326198">
    <property type="component" value="Unassembled WGS sequence"/>
</dbReference>
<evidence type="ECO:0000313" key="2">
    <source>
        <dbReference type="Proteomes" id="UP000326198"/>
    </source>
</evidence>
<organism evidence="1 2">
    <name type="scientific">Aspergillus bertholletiae</name>
    <dbReference type="NCBI Taxonomy" id="1226010"/>
    <lineage>
        <taxon>Eukaryota</taxon>
        <taxon>Fungi</taxon>
        <taxon>Dikarya</taxon>
        <taxon>Ascomycota</taxon>
        <taxon>Pezizomycotina</taxon>
        <taxon>Eurotiomycetes</taxon>
        <taxon>Eurotiomycetidae</taxon>
        <taxon>Eurotiales</taxon>
        <taxon>Aspergillaceae</taxon>
        <taxon>Aspergillus</taxon>
        <taxon>Aspergillus subgen. Circumdati</taxon>
    </lineage>
</organism>
<dbReference type="AlphaFoldDB" id="A0A5N7AUL4"/>
<protein>
    <submittedName>
        <fullName evidence="1">Uncharacterized protein</fullName>
    </submittedName>
</protein>
<dbReference type="OrthoDB" id="5271495at2759"/>
<proteinExistence type="predicted"/>
<name>A0A5N7AUL4_9EURO</name>
<sequence>MAYQLSVSIFGPGTFERAHWGLVIHRPPSRVGDLLHVRVIDENTNLFAFKNRSGHVIDDQSAWGLAKVAMLNDMQCSKALSVLFNEKPPSSGGKDCQDWVLDALVPLEVEELVPDRTTQIWTSGAGKQTRAIQHEVGVDWEVLNGRRILYRGLYSH</sequence>
<gene>
    <name evidence="1" type="ORF">BDV26DRAFT_300973</name>
</gene>
<evidence type="ECO:0000313" key="1">
    <source>
        <dbReference type="EMBL" id="KAE8373544.1"/>
    </source>
</evidence>
<reference evidence="1 2" key="1">
    <citation type="submission" date="2019-04" db="EMBL/GenBank/DDBJ databases">
        <title>Friends and foes A comparative genomics studyof 23 Aspergillus species from section Flavi.</title>
        <authorList>
            <consortium name="DOE Joint Genome Institute"/>
            <person name="Kjaerbolling I."/>
            <person name="Vesth T."/>
            <person name="Frisvad J.C."/>
            <person name="Nybo J.L."/>
            <person name="Theobald S."/>
            <person name="Kildgaard S."/>
            <person name="Isbrandt T."/>
            <person name="Kuo A."/>
            <person name="Sato A."/>
            <person name="Lyhne E.K."/>
            <person name="Kogle M.E."/>
            <person name="Wiebenga A."/>
            <person name="Kun R.S."/>
            <person name="Lubbers R.J."/>
            <person name="Makela M.R."/>
            <person name="Barry K."/>
            <person name="Chovatia M."/>
            <person name="Clum A."/>
            <person name="Daum C."/>
            <person name="Haridas S."/>
            <person name="He G."/>
            <person name="LaButti K."/>
            <person name="Lipzen A."/>
            <person name="Mondo S."/>
            <person name="Riley R."/>
            <person name="Salamov A."/>
            <person name="Simmons B.A."/>
            <person name="Magnuson J.K."/>
            <person name="Henrissat B."/>
            <person name="Mortensen U.H."/>
            <person name="Larsen T.O."/>
            <person name="Devries R.P."/>
            <person name="Grigoriev I.V."/>
            <person name="Machida M."/>
            <person name="Baker S.E."/>
            <person name="Andersen M.R."/>
        </authorList>
    </citation>
    <scope>NUCLEOTIDE SEQUENCE [LARGE SCALE GENOMIC DNA]</scope>
    <source>
        <strain evidence="1 2">IBT 29228</strain>
    </source>
</reference>
<dbReference type="EMBL" id="ML736311">
    <property type="protein sequence ID" value="KAE8373544.1"/>
    <property type="molecule type" value="Genomic_DNA"/>
</dbReference>
<accession>A0A5N7AUL4</accession>
<keyword evidence="2" id="KW-1185">Reference proteome</keyword>